<name>A0ABD1W704_9LAMI</name>
<feature type="region of interest" description="Disordered" evidence="1">
    <location>
        <begin position="35"/>
        <end position="72"/>
    </location>
</feature>
<evidence type="ECO:0000313" key="3">
    <source>
        <dbReference type="Proteomes" id="UP001604277"/>
    </source>
</evidence>
<sequence>MNKVVDHEDLISNDATDGMIFRSSEAAKQFIEEMERGSGGGSGVNSSHEHSQGIDGQIITDSEEEADTDEEGDGKELFDFAALVALLKAATFLMFEKPTSYHSKPTSLHPRHRYRPDFGPINYYYPLKSVPSVDFVENYPIIISPSMAFAAANF</sequence>
<proteinExistence type="predicted"/>
<dbReference type="Proteomes" id="UP001604277">
    <property type="component" value="Unassembled WGS sequence"/>
</dbReference>
<feature type="compositionally biased region" description="Acidic residues" evidence="1">
    <location>
        <begin position="61"/>
        <end position="72"/>
    </location>
</feature>
<accession>A0ABD1W704</accession>
<comment type="caution">
    <text evidence="2">The sequence shown here is derived from an EMBL/GenBank/DDBJ whole genome shotgun (WGS) entry which is preliminary data.</text>
</comment>
<organism evidence="2 3">
    <name type="scientific">Forsythia ovata</name>
    <dbReference type="NCBI Taxonomy" id="205694"/>
    <lineage>
        <taxon>Eukaryota</taxon>
        <taxon>Viridiplantae</taxon>
        <taxon>Streptophyta</taxon>
        <taxon>Embryophyta</taxon>
        <taxon>Tracheophyta</taxon>
        <taxon>Spermatophyta</taxon>
        <taxon>Magnoliopsida</taxon>
        <taxon>eudicotyledons</taxon>
        <taxon>Gunneridae</taxon>
        <taxon>Pentapetalae</taxon>
        <taxon>asterids</taxon>
        <taxon>lamiids</taxon>
        <taxon>Lamiales</taxon>
        <taxon>Oleaceae</taxon>
        <taxon>Forsythieae</taxon>
        <taxon>Forsythia</taxon>
    </lineage>
</organism>
<evidence type="ECO:0000256" key="1">
    <source>
        <dbReference type="SAM" id="MobiDB-lite"/>
    </source>
</evidence>
<keyword evidence="3" id="KW-1185">Reference proteome</keyword>
<protein>
    <submittedName>
        <fullName evidence="2">Translocase of chloroplast</fullName>
    </submittedName>
</protein>
<reference evidence="3" key="1">
    <citation type="submission" date="2024-07" db="EMBL/GenBank/DDBJ databases">
        <title>Two chromosome-level genome assemblies of Korean endemic species Abeliophyllum distichum and Forsythia ovata (Oleaceae).</title>
        <authorList>
            <person name="Jang H."/>
        </authorList>
    </citation>
    <scope>NUCLEOTIDE SEQUENCE [LARGE SCALE GENOMIC DNA]</scope>
</reference>
<dbReference type="AlphaFoldDB" id="A0ABD1W704"/>
<evidence type="ECO:0000313" key="2">
    <source>
        <dbReference type="EMBL" id="KAL2545446.1"/>
    </source>
</evidence>
<dbReference type="EMBL" id="JBFOLJ010000004">
    <property type="protein sequence ID" value="KAL2545446.1"/>
    <property type="molecule type" value="Genomic_DNA"/>
</dbReference>
<gene>
    <name evidence="2" type="ORF">Fot_14679</name>
</gene>